<evidence type="ECO:0000313" key="1">
    <source>
        <dbReference type="EMBL" id="KKN45595.1"/>
    </source>
</evidence>
<dbReference type="InterPro" id="IPR019271">
    <property type="entry name" value="DUF2284_metal-binding"/>
</dbReference>
<comment type="caution">
    <text evidence="1">The sequence shown here is derived from an EMBL/GenBank/DDBJ whole genome shotgun (WGS) entry which is preliminary data.</text>
</comment>
<organism evidence="1">
    <name type="scientific">marine sediment metagenome</name>
    <dbReference type="NCBI Taxonomy" id="412755"/>
    <lineage>
        <taxon>unclassified sequences</taxon>
        <taxon>metagenomes</taxon>
        <taxon>ecological metagenomes</taxon>
    </lineage>
</organism>
<proteinExistence type="predicted"/>
<accession>A0A0F9QN33</accession>
<gene>
    <name evidence="1" type="ORF">LCGC14_0681600</name>
</gene>
<sequence>MNAFTKEIVIDYSVRDLCFRPYPNHPKGCPNYGKRGFCPPKCPRIEDWFNISKGFWVNWIIFDFAAHRRNMRRKHPDWSQRQIDCCLYWQGTANKMLREVVADTVYYLEGRGNWHVSFCPEAMGINVTATMKNLDVKLEWPPETVVYKVAIIGVKK</sequence>
<evidence type="ECO:0008006" key="2">
    <source>
        <dbReference type="Google" id="ProtNLM"/>
    </source>
</evidence>
<protein>
    <recommendedName>
        <fullName evidence="2">DUF2284 domain-containing protein</fullName>
    </recommendedName>
</protein>
<name>A0A0F9QN33_9ZZZZ</name>
<dbReference type="EMBL" id="LAZR01001379">
    <property type="protein sequence ID" value="KKN45595.1"/>
    <property type="molecule type" value="Genomic_DNA"/>
</dbReference>
<dbReference type="Pfam" id="PF10050">
    <property type="entry name" value="DUF2284"/>
    <property type="match status" value="1"/>
</dbReference>
<reference evidence="1" key="1">
    <citation type="journal article" date="2015" name="Nature">
        <title>Complex archaea that bridge the gap between prokaryotes and eukaryotes.</title>
        <authorList>
            <person name="Spang A."/>
            <person name="Saw J.H."/>
            <person name="Jorgensen S.L."/>
            <person name="Zaremba-Niedzwiedzka K."/>
            <person name="Martijn J."/>
            <person name="Lind A.E."/>
            <person name="van Eijk R."/>
            <person name="Schleper C."/>
            <person name="Guy L."/>
            <person name="Ettema T.J."/>
        </authorList>
    </citation>
    <scope>NUCLEOTIDE SEQUENCE</scope>
</reference>
<dbReference type="AlphaFoldDB" id="A0A0F9QN33"/>